<organism evidence="3 4">
    <name type="scientific">Candidatus Ozemobacter sibiricus</name>
    <dbReference type="NCBI Taxonomy" id="2268124"/>
    <lineage>
        <taxon>Bacteria</taxon>
        <taxon>Candidatus Ozemobacteria</taxon>
        <taxon>Candidatus Ozemobacterales</taxon>
        <taxon>Candidatus Ozemobacteraceae</taxon>
        <taxon>Candidatus Ozemobacter</taxon>
    </lineage>
</organism>
<accession>A0A367ZKA9</accession>
<evidence type="ECO:0000256" key="2">
    <source>
        <dbReference type="SAM" id="Phobius"/>
    </source>
</evidence>
<feature type="transmembrane region" description="Helical" evidence="2">
    <location>
        <begin position="42"/>
        <end position="60"/>
    </location>
</feature>
<feature type="transmembrane region" description="Helical" evidence="2">
    <location>
        <begin position="7"/>
        <end position="30"/>
    </location>
</feature>
<dbReference type="EMBL" id="QOQW01000021">
    <property type="protein sequence ID" value="RCK78555.1"/>
    <property type="molecule type" value="Genomic_DNA"/>
</dbReference>
<feature type="transmembrane region" description="Helical" evidence="2">
    <location>
        <begin position="649"/>
        <end position="672"/>
    </location>
</feature>
<feature type="transmembrane region" description="Helical" evidence="2">
    <location>
        <begin position="711"/>
        <end position="734"/>
    </location>
</feature>
<dbReference type="InterPro" id="IPR029063">
    <property type="entry name" value="SAM-dependent_MTases_sf"/>
</dbReference>
<dbReference type="Gene3D" id="3.40.50.150">
    <property type="entry name" value="Vaccinia Virus protein VP39"/>
    <property type="match status" value="1"/>
</dbReference>
<feature type="transmembrane region" description="Helical" evidence="2">
    <location>
        <begin position="775"/>
        <end position="794"/>
    </location>
</feature>
<name>A0A367ZKA9_9BACT</name>
<comment type="caution">
    <text evidence="3">The sequence shown here is derived from an EMBL/GenBank/DDBJ whole genome shotgun (WGS) entry which is preliminary data.</text>
</comment>
<feature type="transmembrane region" description="Helical" evidence="2">
    <location>
        <begin position="103"/>
        <end position="126"/>
    </location>
</feature>
<feature type="transmembrane region" description="Helical" evidence="2">
    <location>
        <begin position="67"/>
        <end position="91"/>
    </location>
</feature>
<proteinExistence type="predicted"/>
<evidence type="ECO:0000313" key="3">
    <source>
        <dbReference type="EMBL" id="RCK78555.1"/>
    </source>
</evidence>
<feature type="transmembrane region" description="Helical" evidence="2">
    <location>
        <begin position="684"/>
        <end position="705"/>
    </location>
</feature>
<feature type="region of interest" description="Disordered" evidence="1">
    <location>
        <begin position="350"/>
        <end position="383"/>
    </location>
</feature>
<feature type="transmembrane region" description="Helical" evidence="2">
    <location>
        <begin position="138"/>
        <end position="156"/>
    </location>
</feature>
<dbReference type="Proteomes" id="UP000252355">
    <property type="component" value="Unassembled WGS sequence"/>
</dbReference>
<feature type="compositionally biased region" description="Basic and acidic residues" evidence="1">
    <location>
        <begin position="356"/>
        <end position="367"/>
    </location>
</feature>
<feature type="transmembrane region" description="Helical" evidence="2">
    <location>
        <begin position="618"/>
        <end position="643"/>
    </location>
</feature>
<sequence length="813" mass="86617">MLTERTILAMSFLLGFWANLAQVAVLRLFLGQFYGTEIQVGLFLGVWLAGVALGGLLGGWRSPRAELVLGLMAVAPLVVLGVFAGGITALPARRGAFLPTWPVLGFLGALVLPLAVPVGLVLPAVLRRAPVTNLGEAYGSEALGSFAGGVVFSLLLGGSARAIPTLAALPVLPLAAAFLVGPSRRARRGLACLLAAWGPVVALNLPGFERWAEERAWDHFHPGYRLETTLETPYQRVQVGEYHGQRSLFINGSFAAAWPDPVRAGERVHPFLTACLEPRRILIVGAPTPDLVEQVLAWPDLRLTVADLDADLLRLLLGDRRCWKPEAMRRASEGLSSPSLEGAQGQILAPATRAGDLGRSESERPPPDRATTTWPAGTATAQVEGRLACPGQDTCRLEVRAEDPRGLARANPGAFDGILVLPADPTTLTGNRLFTQEGFADLAQGLATAGVLAVGVTGTENYLGPDLETIILSTHRALQPSFPEIFAVPGDPITFWAARRGGVLATDPARLQERYRARGPSGASFRPEAFANLLLPFRVEEVQSWLARDTAVPRNTDLHPQAFARQLKLWDIYSGSSLSFLFRWVEALTLSRALVGLVVLAFGLAIAAWLAEPHRGRIALLTVGVSISGAGGLLAEIVLLLVYQSRQGAMFRMAALFFGLYMLGLATGAWLGRRLGFATPARLRALKGAQVGMVGICLGLLRLPAWQTGPVIGAGIFLVAFLDGIEFPAVDVLLGVLGLPRERRAGWLIFADNFGALWVGLVSGWWILPVVGLEGGLWLLAAALGLNFLALWPVPFPLPPTGAVGDDGRPGSG</sequence>
<evidence type="ECO:0000256" key="1">
    <source>
        <dbReference type="SAM" id="MobiDB-lite"/>
    </source>
</evidence>
<keyword evidence="2" id="KW-0812">Transmembrane</keyword>
<evidence type="ECO:0000313" key="4">
    <source>
        <dbReference type="Proteomes" id="UP000252355"/>
    </source>
</evidence>
<dbReference type="AlphaFoldDB" id="A0A367ZKA9"/>
<feature type="transmembrane region" description="Helical" evidence="2">
    <location>
        <begin position="591"/>
        <end position="611"/>
    </location>
</feature>
<feature type="transmembrane region" description="Helical" evidence="2">
    <location>
        <begin position="746"/>
        <end position="769"/>
    </location>
</feature>
<reference evidence="3 4" key="1">
    <citation type="submission" date="2018-05" db="EMBL/GenBank/DDBJ databases">
        <title>A metagenomic window into the 2 km-deep terrestrial subsurface aquifer revealed taxonomically and functionally diverse microbial community comprising novel uncultured bacterial lineages.</title>
        <authorList>
            <person name="Kadnikov V.V."/>
            <person name="Mardanov A.V."/>
            <person name="Beletsky A.V."/>
            <person name="Banks D."/>
            <person name="Pimenov N.V."/>
            <person name="Frank Y.A."/>
            <person name="Karnachuk O.V."/>
            <person name="Ravin N.V."/>
        </authorList>
    </citation>
    <scope>NUCLEOTIDE SEQUENCE [LARGE SCALE GENOMIC DNA]</scope>
    <source>
        <strain evidence="3">BY5</strain>
    </source>
</reference>
<protein>
    <submittedName>
        <fullName evidence="3">Spermine synthase</fullName>
    </submittedName>
</protein>
<keyword evidence="2" id="KW-0472">Membrane</keyword>
<keyword evidence="2" id="KW-1133">Transmembrane helix</keyword>
<gene>
    <name evidence="3" type="ORF">OZSIB_1277</name>
</gene>
<feature type="transmembrane region" description="Helical" evidence="2">
    <location>
        <begin position="162"/>
        <end position="180"/>
    </location>
</feature>
<feature type="compositionally biased region" description="Low complexity" evidence="1">
    <location>
        <begin position="370"/>
        <end position="381"/>
    </location>
</feature>
<dbReference type="SUPFAM" id="SSF53335">
    <property type="entry name" value="S-adenosyl-L-methionine-dependent methyltransferases"/>
    <property type="match status" value="1"/>
</dbReference>